<keyword evidence="9" id="KW-1185">Reference proteome</keyword>
<keyword evidence="1" id="KW-0134">Cell wall</keyword>
<dbReference type="Gene3D" id="1.20.1270.90">
    <property type="entry name" value="AF1782-like"/>
    <property type="match status" value="3"/>
</dbReference>
<evidence type="ECO:0000256" key="4">
    <source>
        <dbReference type="ARBA" id="ARBA00023088"/>
    </source>
</evidence>
<evidence type="ECO:0000313" key="9">
    <source>
        <dbReference type="Proteomes" id="UP001597212"/>
    </source>
</evidence>
<dbReference type="InterPro" id="IPR019931">
    <property type="entry name" value="LPXTG_anchor"/>
</dbReference>
<evidence type="ECO:0000256" key="6">
    <source>
        <dbReference type="SAM" id="Phobius"/>
    </source>
</evidence>
<dbReference type="Gene3D" id="1.20.1270.70">
    <property type="entry name" value="Designed single chain three-helix bundle"/>
    <property type="match status" value="3"/>
</dbReference>
<keyword evidence="2" id="KW-0964">Secreted</keyword>
<evidence type="ECO:0000259" key="7">
    <source>
        <dbReference type="PROSITE" id="PS50847"/>
    </source>
</evidence>
<feature type="transmembrane region" description="Helical" evidence="6">
    <location>
        <begin position="9"/>
        <end position="27"/>
    </location>
</feature>
<accession>A0ABW4CTU8</accession>
<dbReference type="Pfam" id="PF07532">
    <property type="entry name" value="Big_4"/>
    <property type="match status" value="3"/>
</dbReference>
<keyword evidence="4" id="KW-0572">Peptidoglycan-anchor</keyword>
<dbReference type="InterPro" id="IPR011081">
    <property type="entry name" value="Big_4"/>
</dbReference>
<keyword evidence="6" id="KW-1133">Transmembrane helix</keyword>
<evidence type="ECO:0000313" key="8">
    <source>
        <dbReference type="EMBL" id="MFD1440071.1"/>
    </source>
</evidence>
<protein>
    <submittedName>
        <fullName evidence="8">Ig-like domain-containing protein</fullName>
    </submittedName>
</protein>
<sequence length="1752" mass="188060">MKQHWIKHLLYACIGLPILALGFAMYANTTQSVQADANKFVSVGVSKDGQTYYVDSKNGDDTADGTSPKTAWKTLSRVNQQTFKAGDHILLNADSTWNNEYLWPKGDGTEQAPIAIDLYQVGTDGKAVYSANQRPVINGNGTYSVGSSKRAVSGTIQLRNQENWDISNIEVTNSPDTSDKELYKKPGDAQRAGILVYGDTQDHTFNNIRIRNNYVHDVQSEYYLNYGGDRTTQRSKAVGGIIVYGAWFNQDGDEVIPANEHRSSTGFNNVLIEHNAVVRVGLEGIRTKADADTSRGNNFFKTFTNIKIKNNYLQDIAGDGVVLSEVAAGGLVEGNVVNRPCNADYGKQNYAGLWAMSTDHAIFQYNEVYGIRYGYNDAEAFDIDMACDGVIYQYNYSHDNAGGFMLTMGDQKNSIIRYNISANDGFGNSGTSADNPGKSSAYEYSEQSLMHYWQKTDNSTMPQVYNNTLYVGDGISTSLFGEGNSSNNSGVTSHFENNILYKEGSGSLKFLSNFPDNGDPAVENTLGANVDQFFKHNVIFPESVASERSGATPDVLKAGGNVLADPSLAISKDPALQAELKAQSDTVFDPASDDIAAFTDTAKLRERTAMFKPADDSPAVGLGLTKSATEDFFGTSLKNKVPDAGFSQISNVTKTTKYHDVSLEITSLTGFYPKLPTELKIDYDELVNDQITSSGQATSPVQWDVIPTEDVLKPGTVTVKGHATNLENNDFSITATVTFTGDLGTGIGNAQYPASEVAYVQKSIADKAYSSAAAGVSTIPENDAYKYPFGVNYTGNASVKLKNAKSDGYNRRIYVTVPADKLTDGVKQALLRLTIMRYDSWVSAAGVTNAEKLANTQYHIQAYAVDPTWESTKITWSNAPDNDTDKTPIATRDVTNKEVIANHNQLDIDVSNYFSQLSAQGALPDKVSFMIAITDSSLPNYDRDNAGFDAFTTTGALQAYKDYQAGTLTVPDGIKMSETALAPQLVVNNVYEQGYAPINISTQAGEAPELPATVTVNYSDKTTKEVPVSWPEITPDQYAEAGTFDLVGQADGVALPIVAHITVKAPRTVVSFEALAPIDRFVGKSRNDLDLPSTVKANISDGTQVEYKILSWDDDPSNYTESSPAGTYHFPASVADIPGITIPDGQKPSQTVNTHVVPETLQFTESVVSLKPGETYQTVLQAFDKNGTEITDSWSKAATYSAATKDPAAEVPVSIDKDGLVTVSDTAASQSYEITATSSQIKDLTATLTVKVDSSVDKTALNKLILQANGLKAKDYTVESWANFVDALTAANKVAADSEATQTSVDAATKTLDDAIKALVKAPVTPNVDKTKLNKLILQANGLKAKDYTVESWAKFVDALTAANKVAADPEATQTSVDAATKTLDDAIKALVKAPVTPNVDKTKLNKLILQANGLKAKDYTVESWAKFVDALTAANKVAADPEATQTSVDTATKTLDDAIKALVKAPVTSNVDKTKLNKLIIHANGLEAKDYTVESWTHFIDALIAANKVAADSGATQTTVDAATKTLGNAIESLVKTTVTPNVDKTKLNKLIVLANGLKAKDYTVESWAKFVDALTAANKVAADSKATQVTVDAAAKTLDDAIKALVKAPVTPAVDKTALNNLIAQSNGLKAEDYTAESWAKFIDALNAANKVAADPEATQETVDTVANFLKATLDSLVPNSQTPQGETELPTENGSNTSPKDQSGHETGSTQNKLPETGEDQALLTSLSGLLMLGALLELGAIGKKFNRQ</sequence>
<dbReference type="Gene3D" id="2.160.20.10">
    <property type="entry name" value="Single-stranded right-handed beta-helix, Pectin lyase-like"/>
    <property type="match status" value="1"/>
</dbReference>
<dbReference type="RefSeq" id="WP_164506138.1">
    <property type="nucleotide sequence ID" value="NZ_JBHTOK010000008.1"/>
</dbReference>
<proteinExistence type="predicted"/>
<organism evidence="8 9">
    <name type="scientific">Lacticaseibacillus hegangensis</name>
    <dbReference type="NCBI Taxonomy" id="2486010"/>
    <lineage>
        <taxon>Bacteria</taxon>
        <taxon>Bacillati</taxon>
        <taxon>Bacillota</taxon>
        <taxon>Bacilli</taxon>
        <taxon>Lactobacillales</taxon>
        <taxon>Lactobacillaceae</taxon>
        <taxon>Lacticaseibacillus</taxon>
    </lineage>
</organism>
<feature type="region of interest" description="Disordered" evidence="5">
    <location>
        <begin position="1679"/>
        <end position="1718"/>
    </location>
</feature>
<evidence type="ECO:0000256" key="3">
    <source>
        <dbReference type="ARBA" id="ARBA00022729"/>
    </source>
</evidence>
<keyword evidence="6" id="KW-0812">Transmembrane</keyword>
<dbReference type="SUPFAM" id="SSF51126">
    <property type="entry name" value="Pectin lyase-like"/>
    <property type="match status" value="1"/>
</dbReference>
<gene>
    <name evidence="8" type="ORF">ACFQ5K_01520</name>
</gene>
<dbReference type="InterPro" id="IPR011050">
    <property type="entry name" value="Pectin_lyase_fold/virulence"/>
</dbReference>
<comment type="caution">
    <text evidence="8">The sequence shown here is derived from an EMBL/GenBank/DDBJ whole genome shotgun (WGS) entry which is preliminary data.</text>
</comment>
<dbReference type="EMBL" id="JBHTOK010000008">
    <property type="protein sequence ID" value="MFD1440071.1"/>
    <property type="molecule type" value="Genomic_DNA"/>
</dbReference>
<name>A0ABW4CTU8_9LACO</name>
<feature type="compositionally biased region" description="Polar residues" evidence="5">
    <location>
        <begin position="1680"/>
        <end position="1717"/>
    </location>
</feature>
<dbReference type="Proteomes" id="UP001597212">
    <property type="component" value="Unassembled WGS sequence"/>
</dbReference>
<dbReference type="Pfam" id="PF07554">
    <property type="entry name" value="FIVAR"/>
    <property type="match status" value="6"/>
</dbReference>
<keyword evidence="6" id="KW-0472">Membrane</keyword>
<dbReference type="SMART" id="SM00710">
    <property type="entry name" value="PbH1"/>
    <property type="match status" value="6"/>
</dbReference>
<evidence type="ECO:0000256" key="1">
    <source>
        <dbReference type="ARBA" id="ARBA00022512"/>
    </source>
</evidence>
<dbReference type="PROSITE" id="PS50847">
    <property type="entry name" value="GRAM_POS_ANCHORING"/>
    <property type="match status" value="1"/>
</dbReference>
<keyword evidence="3" id="KW-0732">Signal</keyword>
<dbReference type="InterPro" id="IPR006626">
    <property type="entry name" value="PbH1"/>
</dbReference>
<dbReference type="InterPro" id="IPR012334">
    <property type="entry name" value="Pectin_lyas_fold"/>
</dbReference>
<evidence type="ECO:0000256" key="2">
    <source>
        <dbReference type="ARBA" id="ARBA00022525"/>
    </source>
</evidence>
<reference evidence="9" key="1">
    <citation type="journal article" date="2019" name="Int. J. Syst. Evol. Microbiol.">
        <title>The Global Catalogue of Microorganisms (GCM) 10K type strain sequencing project: providing services to taxonomists for standard genome sequencing and annotation.</title>
        <authorList>
            <consortium name="The Broad Institute Genomics Platform"/>
            <consortium name="The Broad Institute Genome Sequencing Center for Infectious Disease"/>
            <person name="Wu L."/>
            <person name="Ma J."/>
        </authorList>
    </citation>
    <scope>NUCLEOTIDE SEQUENCE [LARGE SCALE GENOMIC DNA]</scope>
    <source>
        <strain evidence="9">CCM 8912</strain>
    </source>
</reference>
<feature type="domain" description="Gram-positive cocci surface proteins LPxTG" evidence="7">
    <location>
        <begin position="1717"/>
        <end position="1752"/>
    </location>
</feature>
<evidence type="ECO:0000256" key="5">
    <source>
        <dbReference type="SAM" id="MobiDB-lite"/>
    </source>
</evidence>